<evidence type="ECO:0000256" key="1">
    <source>
        <dbReference type="SAM" id="MobiDB-lite"/>
    </source>
</evidence>
<keyword evidence="2" id="KW-0812">Transmembrane</keyword>
<dbReference type="Proteomes" id="UP001230978">
    <property type="component" value="Chromosome"/>
</dbReference>
<dbReference type="InterPro" id="IPR025961">
    <property type="entry name" value="Metal_resist"/>
</dbReference>
<feature type="compositionally biased region" description="Basic and acidic residues" evidence="1">
    <location>
        <begin position="151"/>
        <end position="175"/>
    </location>
</feature>
<reference evidence="3 4" key="1">
    <citation type="submission" date="2023-04" db="EMBL/GenBank/DDBJ databases">
        <title>YMD61, complete Genome.</title>
        <authorList>
            <person name="Zhang J."/>
        </authorList>
    </citation>
    <scope>NUCLEOTIDE SEQUENCE [LARGE SCALE GENOMIC DNA]</scope>
    <source>
        <strain evidence="3 4">YMD61</strain>
    </source>
</reference>
<protein>
    <submittedName>
        <fullName evidence="3">Periplasmic heavy metal sensor</fullName>
    </submittedName>
</protein>
<feature type="region of interest" description="Disordered" evidence="1">
    <location>
        <begin position="147"/>
        <end position="175"/>
    </location>
</feature>
<keyword evidence="2" id="KW-1133">Transmembrane helix</keyword>
<evidence type="ECO:0000313" key="3">
    <source>
        <dbReference type="EMBL" id="WGV17860.1"/>
    </source>
</evidence>
<keyword evidence="2" id="KW-0472">Membrane</keyword>
<dbReference type="RefSeq" id="WP_281469503.1">
    <property type="nucleotide sequence ID" value="NZ_CP124535.1"/>
</dbReference>
<organism evidence="3 4">
    <name type="scientific">Fuscovulum ytuae</name>
    <dbReference type="NCBI Taxonomy" id="3042299"/>
    <lineage>
        <taxon>Bacteria</taxon>
        <taxon>Pseudomonadati</taxon>
        <taxon>Pseudomonadota</taxon>
        <taxon>Alphaproteobacteria</taxon>
        <taxon>Rhodobacterales</taxon>
        <taxon>Paracoccaceae</taxon>
        <taxon>Fuscovulum</taxon>
    </lineage>
</organism>
<gene>
    <name evidence="3" type="ORF">QF092_08810</name>
</gene>
<feature type="transmembrane region" description="Helical" evidence="2">
    <location>
        <begin position="24"/>
        <end position="45"/>
    </location>
</feature>
<dbReference type="Pfam" id="PF13801">
    <property type="entry name" value="Metal_resist"/>
    <property type="match status" value="1"/>
</dbReference>
<sequence>MVDPVQDMTPPPVPPQKSLRGLRIALGISVALNLLVVGLVVGAILRDGGPRDRMVRDLDLGPFTEALSQADRAAIRRDFVARMPNLGEVRRAMRAEFGDLLVVLRAEPFDPEAMRAVMTGQRARMQERLDLGQDLLLERLTAMTPEARQGFADRLEERLRRGPRGGGHDEGRPGG</sequence>
<evidence type="ECO:0000313" key="4">
    <source>
        <dbReference type="Proteomes" id="UP001230978"/>
    </source>
</evidence>
<name>A0ABY8QC49_9RHOB</name>
<proteinExistence type="predicted"/>
<evidence type="ECO:0000256" key="2">
    <source>
        <dbReference type="SAM" id="Phobius"/>
    </source>
</evidence>
<accession>A0ABY8QC49</accession>
<dbReference type="EMBL" id="CP124535">
    <property type="protein sequence ID" value="WGV17860.1"/>
    <property type="molecule type" value="Genomic_DNA"/>
</dbReference>
<keyword evidence="4" id="KW-1185">Reference proteome</keyword>